<dbReference type="PANTHER" id="PTHR14226">
    <property type="entry name" value="NEUROPATHY TARGET ESTERASE/SWISS CHEESE D.MELANOGASTER"/>
    <property type="match status" value="1"/>
</dbReference>
<feature type="active site" description="Nucleophile" evidence="4">
    <location>
        <position position="40"/>
    </location>
</feature>
<feature type="short sequence motif" description="DGA/G" evidence="4">
    <location>
        <begin position="154"/>
        <end position="156"/>
    </location>
</feature>
<dbReference type="RefSeq" id="WP_264139269.1">
    <property type="nucleotide sequence ID" value="NZ_JAOYOD010000001.1"/>
</dbReference>
<gene>
    <name evidence="6" type="ORF">N7U62_17100</name>
</gene>
<proteinExistence type="predicted"/>
<accession>A0ABT3CXW7</accession>
<keyword evidence="7" id="KW-1185">Reference proteome</keyword>
<sequence>MSKTISLVLGSGGARGLAHIGIIHWLEEHGYEIKSISSCSIGAAVGGAYAAGQLQGFETWIRSFDRKDVFSMMDFVLSKDGFVKGDKIMSAINEIIGSKNIEELDIKFTAVAADIAKEEEVWINSGPINDAIRASISLPLFFTPFEHSGRPLIDGGILNPTPTEPVANDETDMMIAVNLGGKPLPELDDKEEDEDEDSFFFKKYNEFLERLDWGKKETKKEWDLYYILDQSFNSMQNTIAAQKMKIHRPDILIDIPRNKCGTLEFDRANEMIDYGYEMAEKVLEEKLSKLS</sequence>
<feature type="active site" description="Proton acceptor" evidence="4">
    <location>
        <position position="154"/>
    </location>
</feature>
<name>A0ABT3CXW7_9BACT</name>
<keyword evidence="1 4" id="KW-0378">Hydrolase</keyword>
<evidence type="ECO:0000256" key="1">
    <source>
        <dbReference type="ARBA" id="ARBA00022801"/>
    </source>
</evidence>
<dbReference type="Proteomes" id="UP001300692">
    <property type="component" value="Unassembled WGS sequence"/>
</dbReference>
<evidence type="ECO:0000256" key="2">
    <source>
        <dbReference type="ARBA" id="ARBA00022963"/>
    </source>
</evidence>
<keyword evidence="2 4" id="KW-0442">Lipid degradation</keyword>
<evidence type="ECO:0000313" key="7">
    <source>
        <dbReference type="Proteomes" id="UP001300692"/>
    </source>
</evidence>
<dbReference type="EMBL" id="JAOYOD010000001">
    <property type="protein sequence ID" value="MCV9388404.1"/>
    <property type="molecule type" value="Genomic_DNA"/>
</dbReference>
<comment type="caution">
    <text evidence="6">The sequence shown here is derived from an EMBL/GenBank/DDBJ whole genome shotgun (WGS) entry which is preliminary data.</text>
</comment>
<dbReference type="InterPro" id="IPR016035">
    <property type="entry name" value="Acyl_Trfase/lysoPLipase"/>
</dbReference>
<dbReference type="SUPFAM" id="SSF52151">
    <property type="entry name" value="FabD/lysophospholipase-like"/>
    <property type="match status" value="1"/>
</dbReference>
<reference evidence="6 7" key="1">
    <citation type="submission" date="2022-10" db="EMBL/GenBank/DDBJ databases">
        <title>Comparative genomics and taxonomic characterization of three novel marine species of genus Reichenbachiella exhibiting antioxidant and polysaccharide degradation activities.</title>
        <authorList>
            <person name="Muhammad N."/>
            <person name="Lee Y.-J."/>
            <person name="Ko J."/>
            <person name="Kim S.-G."/>
        </authorList>
    </citation>
    <scope>NUCLEOTIDE SEQUENCE [LARGE SCALE GENOMIC DNA]</scope>
    <source>
        <strain evidence="6 7">ABR2-5</strain>
    </source>
</reference>
<dbReference type="InterPro" id="IPR050301">
    <property type="entry name" value="NTE"/>
</dbReference>
<keyword evidence="3 4" id="KW-0443">Lipid metabolism</keyword>
<dbReference type="InterPro" id="IPR002641">
    <property type="entry name" value="PNPLA_dom"/>
</dbReference>
<dbReference type="Pfam" id="PF01734">
    <property type="entry name" value="Patatin"/>
    <property type="match status" value="1"/>
</dbReference>
<organism evidence="6 7">
    <name type="scientific">Reichenbachiella ulvae</name>
    <dbReference type="NCBI Taxonomy" id="2980104"/>
    <lineage>
        <taxon>Bacteria</taxon>
        <taxon>Pseudomonadati</taxon>
        <taxon>Bacteroidota</taxon>
        <taxon>Cytophagia</taxon>
        <taxon>Cytophagales</taxon>
        <taxon>Reichenbachiellaceae</taxon>
        <taxon>Reichenbachiella</taxon>
    </lineage>
</organism>
<evidence type="ECO:0000256" key="4">
    <source>
        <dbReference type="PROSITE-ProRule" id="PRU01161"/>
    </source>
</evidence>
<dbReference type="Gene3D" id="3.40.1090.10">
    <property type="entry name" value="Cytosolic phospholipase A2 catalytic domain"/>
    <property type="match status" value="2"/>
</dbReference>
<feature type="domain" description="PNPLA" evidence="5">
    <location>
        <begin position="7"/>
        <end position="167"/>
    </location>
</feature>
<dbReference type="PANTHER" id="PTHR14226:SF76">
    <property type="entry name" value="NTE FAMILY PROTEIN RSSA"/>
    <property type="match status" value="1"/>
</dbReference>
<evidence type="ECO:0000313" key="6">
    <source>
        <dbReference type="EMBL" id="MCV9388404.1"/>
    </source>
</evidence>
<protein>
    <submittedName>
        <fullName evidence="6">Patatin-like phospholipase family protein</fullName>
    </submittedName>
</protein>
<dbReference type="PROSITE" id="PS51635">
    <property type="entry name" value="PNPLA"/>
    <property type="match status" value="1"/>
</dbReference>
<evidence type="ECO:0000259" key="5">
    <source>
        <dbReference type="PROSITE" id="PS51635"/>
    </source>
</evidence>
<comment type="caution">
    <text evidence="4">Lacks conserved residue(s) required for the propagation of feature annotation.</text>
</comment>
<evidence type="ECO:0000256" key="3">
    <source>
        <dbReference type="ARBA" id="ARBA00023098"/>
    </source>
</evidence>